<accession>A0A4R6IJF4</accession>
<dbReference type="PANTHER" id="PTHR43489:SF1">
    <property type="entry name" value="L-RIBULOSE-5-PHOSPHATE 3-EPIMERASE SGBU-RELATED"/>
    <property type="match status" value="1"/>
</dbReference>
<dbReference type="AlphaFoldDB" id="A0A4R6IJF4"/>
<sequence>MINKVGIYEKAINNKFSIEQKIDIAKSAGYDFIEFSIDESDERFKRLDWDYEKLTSVKKILLDKNFEFNSMTLSTHRKYPFGSNDKKIRDKAKYIIENAIRVAKVLGIKIIQLATYDIYYENPHPDSLKYFLQGIKYASELAKKESIILAFETMDTHFGSTVTRCLNIIKSVNNPPFLYVYPDLGNLNQFSNDVETEIKYGANHIVAYHVKDTKPGIFRDIEFGQGTVDFVKSFKIIQETKFTGPFLIEMWSKNNENETLSEAINKIKSAKQFFLDKWNEAKSA</sequence>
<evidence type="ECO:0000313" key="5">
    <source>
        <dbReference type="Proteomes" id="UP000295518"/>
    </source>
</evidence>
<reference evidence="4 5" key="1">
    <citation type="submission" date="2019-03" db="EMBL/GenBank/DDBJ databases">
        <title>Genomic Encyclopedia of Archaeal and Bacterial Type Strains, Phase II (KMG-II): from individual species to whole genera.</title>
        <authorList>
            <person name="Goeker M."/>
        </authorList>
    </citation>
    <scope>NUCLEOTIDE SEQUENCE [LARGE SCALE GENOMIC DNA]</scope>
    <source>
        <strain evidence="4 5">ATCC 700618</strain>
    </source>
</reference>
<dbReference type="SUPFAM" id="SSF51658">
    <property type="entry name" value="Xylose isomerase-like"/>
    <property type="match status" value="1"/>
</dbReference>
<keyword evidence="1" id="KW-0413">Isomerase</keyword>
<feature type="domain" description="Xylose isomerase-like TIM barrel" evidence="3">
    <location>
        <begin position="22"/>
        <end position="269"/>
    </location>
</feature>
<comment type="caution">
    <text evidence="4">The sequence shown here is derived from an EMBL/GenBank/DDBJ whole genome shotgun (WGS) entry which is preliminary data.</text>
</comment>
<dbReference type="InterPro" id="IPR004560">
    <property type="entry name" value="L-Ru-5P_3-Epase"/>
</dbReference>
<dbReference type="NCBIfam" id="NF009688">
    <property type="entry name" value="PRK13209.1"/>
    <property type="match status" value="1"/>
</dbReference>
<dbReference type="RefSeq" id="WP_243720085.1">
    <property type="nucleotide sequence ID" value="NZ_NNCE01000010.1"/>
</dbReference>
<dbReference type="GO" id="GO:0016861">
    <property type="term" value="F:intramolecular oxidoreductase activity, interconverting aldoses and ketoses"/>
    <property type="evidence" value="ECO:0007669"/>
    <property type="project" value="InterPro"/>
</dbReference>
<evidence type="ECO:0000259" key="3">
    <source>
        <dbReference type="Pfam" id="PF01261"/>
    </source>
</evidence>
<evidence type="ECO:0000256" key="2">
    <source>
        <dbReference type="NCBIfam" id="TIGR00542"/>
    </source>
</evidence>
<proteinExistence type="predicted"/>
<dbReference type="NCBIfam" id="TIGR00542">
    <property type="entry name" value="hxl6Piso_put"/>
    <property type="match status" value="1"/>
</dbReference>
<evidence type="ECO:0000256" key="1">
    <source>
        <dbReference type="ARBA" id="ARBA00023235"/>
    </source>
</evidence>
<organism evidence="4 5">
    <name type="scientific">Mycoplasma testudineum</name>
    <dbReference type="NCBI Taxonomy" id="244584"/>
    <lineage>
        <taxon>Bacteria</taxon>
        <taxon>Bacillati</taxon>
        <taxon>Mycoplasmatota</taxon>
        <taxon>Mollicutes</taxon>
        <taxon>Mycoplasmataceae</taxon>
        <taxon>Mycoplasma</taxon>
    </lineage>
</organism>
<dbReference type="InterPro" id="IPR036237">
    <property type="entry name" value="Xyl_isomerase-like_sf"/>
</dbReference>
<dbReference type="InterPro" id="IPR050417">
    <property type="entry name" value="Sugar_Epim/Isomerase"/>
</dbReference>
<dbReference type="GO" id="GO:0034015">
    <property type="term" value="F:L-ribulose-5-phosphate 3-epimerase activity"/>
    <property type="evidence" value="ECO:0007669"/>
    <property type="project" value="TreeGrafter"/>
</dbReference>
<gene>
    <name evidence="4" type="ORF">EI74_0007</name>
</gene>
<dbReference type="Pfam" id="PF01261">
    <property type="entry name" value="AP_endonuc_2"/>
    <property type="match status" value="1"/>
</dbReference>
<name>A0A4R6IJF4_9MOLU</name>
<dbReference type="EMBL" id="SNWN01000001">
    <property type="protein sequence ID" value="TDO22150.1"/>
    <property type="molecule type" value="Genomic_DNA"/>
</dbReference>
<dbReference type="Proteomes" id="UP000295518">
    <property type="component" value="Unassembled WGS sequence"/>
</dbReference>
<keyword evidence="5" id="KW-1185">Reference proteome</keyword>
<evidence type="ECO:0000313" key="4">
    <source>
        <dbReference type="EMBL" id="TDO22150.1"/>
    </source>
</evidence>
<dbReference type="InterPro" id="IPR013022">
    <property type="entry name" value="Xyl_isomerase-like_TIM-brl"/>
</dbReference>
<protein>
    <recommendedName>
        <fullName evidence="2">L-ribulose-5-phosphate 3-epimerase</fullName>
    </recommendedName>
</protein>
<dbReference type="NCBIfam" id="NF009689">
    <property type="entry name" value="PRK13210.1"/>
    <property type="match status" value="1"/>
</dbReference>
<dbReference type="Gene3D" id="3.20.20.150">
    <property type="entry name" value="Divalent-metal-dependent TIM barrel enzymes"/>
    <property type="match status" value="1"/>
</dbReference>
<dbReference type="GO" id="GO:0019852">
    <property type="term" value="P:L-ascorbic acid metabolic process"/>
    <property type="evidence" value="ECO:0007669"/>
    <property type="project" value="TreeGrafter"/>
</dbReference>
<dbReference type="PANTHER" id="PTHR43489">
    <property type="entry name" value="ISOMERASE"/>
    <property type="match status" value="1"/>
</dbReference>